<accession>A0AA88E8B2</accession>
<gene>
    <name evidence="3" type="ORF">TIFTF001_038545</name>
</gene>
<evidence type="ECO:0000313" key="4">
    <source>
        <dbReference type="Proteomes" id="UP001187192"/>
    </source>
</evidence>
<dbReference type="Pfam" id="PF03372">
    <property type="entry name" value="Exo_endo_phos"/>
    <property type="match status" value="1"/>
</dbReference>
<dbReference type="PANTHER" id="PTHR46890">
    <property type="entry name" value="NON-LTR RETROLELEMENT REVERSE TRANSCRIPTASE-LIKE PROTEIN-RELATED"/>
    <property type="match status" value="1"/>
</dbReference>
<feature type="domain" description="Endonuclease/exonuclease/phosphatase" evidence="2">
    <location>
        <begin position="77"/>
        <end position="299"/>
    </location>
</feature>
<keyword evidence="1" id="KW-1133">Transmembrane helix</keyword>
<dbReference type="GO" id="GO:0003824">
    <property type="term" value="F:catalytic activity"/>
    <property type="evidence" value="ECO:0007669"/>
    <property type="project" value="InterPro"/>
</dbReference>
<evidence type="ECO:0000259" key="2">
    <source>
        <dbReference type="Pfam" id="PF03372"/>
    </source>
</evidence>
<evidence type="ECO:0000313" key="3">
    <source>
        <dbReference type="EMBL" id="GMN69495.1"/>
    </source>
</evidence>
<dbReference type="PANTHER" id="PTHR46890:SF48">
    <property type="entry name" value="RNA-DIRECTED DNA POLYMERASE"/>
    <property type="match status" value="1"/>
</dbReference>
<protein>
    <recommendedName>
        <fullName evidence="2">Endonuclease/exonuclease/phosphatase domain-containing protein</fullName>
    </recommendedName>
</protein>
<comment type="caution">
    <text evidence="3">The sequence shown here is derived from an EMBL/GenBank/DDBJ whole genome shotgun (WGS) entry which is preliminary data.</text>
</comment>
<dbReference type="AlphaFoldDB" id="A0AA88E8B2"/>
<keyword evidence="4" id="KW-1185">Reference proteome</keyword>
<evidence type="ECO:0000256" key="1">
    <source>
        <dbReference type="SAM" id="Phobius"/>
    </source>
</evidence>
<feature type="transmembrane region" description="Helical" evidence="1">
    <location>
        <begin position="21"/>
        <end position="43"/>
    </location>
</feature>
<dbReference type="EMBL" id="BTGU01000860">
    <property type="protein sequence ID" value="GMN69495.1"/>
    <property type="molecule type" value="Genomic_DNA"/>
</dbReference>
<dbReference type="SUPFAM" id="SSF56219">
    <property type="entry name" value="DNase I-like"/>
    <property type="match status" value="1"/>
</dbReference>
<name>A0AA88E8B2_FICCA</name>
<keyword evidence="1" id="KW-0472">Membrane</keyword>
<organism evidence="3 4">
    <name type="scientific">Ficus carica</name>
    <name type="common">Common fig</name>
    <dbReference type="NCBI Taxonomy" id="3494"/>
    <lineage>
        <taxon>Eukaryota</taxon>
        <taxon>Viridiplantae</taxon>
        <taxon>Streptophyta</taxon>
        <taxon>Embryophyta</taxon>
        <taxon>Tracheophyta</taxon>
        <taxon>Spermatophyta</taxon>
        <taxon>Magnoliopsida</taxon>
        <taxon>eudicotyledons</taxon>
        <taxon>Gunneridae</taxon>
        <taxon>Pentapetalae</taxon>
        <taxon>rosids</taxon>
        <taxon>fabids</taxon>
        <taxon>Rosales</taxon>
        <taxon>Moraceae</taxon>
        <taxon>Ficeae</taxon>
        <taxon>Ficus</taxon>
    </lineage>
</organism>
<dbReference type="InterPro" id="IPR052343">
    <property type="entry name" value="Retrotransposon-Effector_Assoc"/>
</dbReference>
<sequence>MLIVCFSSPCFDSFSGVFSGLVVWGFVIWLCRVVSSGFFFNFLRGLLVGGGSRLFQCRGLFGVGCRRWSGSAMIIIAWNCRGLVRPLAVQSLRALVTPSSPDCLVISEVKISEAQLRRRLRTVRFTNLVYVPPIGLSGGFGVARRYGVELEPWIIEKNIISCLVYFDPPHKPWTLTAIYGPPSTRDRKSFWSLPVKLQRCPEAMVLIGDFNGTISDEEFWRNGTGIGGSSSSSRALRECCNLLGLVDLGAQGSQFTWSQRIGGLLITRSRLDRAVASLEFSGMFPQASVRVLPDFSSDHQPTKLDTMGEKFGSFKPFKFEAMWARDCIPAEAHVDLVAILTDEEIRGALFEMDPNKAPGPDGLRGIFFRSYWQTVQKDVIDTLMFRRNLMTIGLLACVMLSNQSDFGNGRSIAENTLIAQELVHTMKATRGKHGLVMMKFVMEKAYDRMEWSFVAVVLRFGFPEVLGNWIMQCVTTVTATILLNGSPFGNVIPGRGIRQVILFLPTFSFCALKFLLGS</sequence>
<proteinExistence type="predicted"/>
<dbReference type="Proteomes" id="UP001187192">
    <property type="component" value="Unassembled WGS sequence"/>
</dbReference>
<dbReference type="Gene3D" id="3.60.10.10">
    <property type="entry name" value="Endonuclease/exonuclease/phosphatase"/>
    <property type="match status" value="1"/>
</dbReference>
<dbReference type="InterPro" id="IPR005135">
    <property type="entry name" value="Endo/exonuclease/phosphatase"/>
</dbReference>
<reference evidence="3" key="1">
    <citation type="submission" date="2023-07" db="EMBL/GenBank/DDBJ databases">
        <title>draft genome sequence of fig (Ficus carica).</title>
        <authorList>
            <person name="Takahashi T."/>
            <person name="Nishimura K."/>
        </authorList>
    </citation>
    <scope>NUCLEOTIDE SEQUENCE</scope>
</reference>
<keyword evidence="1" id="KW-0812">Transmembrane</keyword>
<dbReference type="InterPro" id="IPR036691">
    <property type="entry name" value="Endo/exonu/phosph_ase_sf"/>
</dbReference>